<proteinExistence type="predicted"/>
<sequence length="68" mass="7768">MAEQIAFSSTCDLSSNFRLFARSSFKNLTTFEICERASINCYLVVVRKSTWQAVQSEFLAPGLMLFDF</sequence>
<organism evidence="1 2">
    <name type="scientific">Gossypium barbadense</name>
    <name type="common">Sea Island cotton</name>
    <name type="synonym">Hibiscus barbadensis</name>
    <dbReference type="NCBI Taxonomy" id="3634"/>
    <lineage>
        <taxon>Eukaryota</taxon>
        <taxon>Viridiplantae</taxon>
        <taxon>Streptophyta</taxon>
        <taxon>Embryophyta</taxon>
        <taxon>Tracheophyta</taxon>
        <taxon>Spermatophyta</taxon>
        <taxon>Magnoliopsida</taxon>
        <taxon>eudicotyledons</taxon>
        <taxon>Gunneridae</taxon>
        <taxon>Pentapetalae</taxon>
        <taxon>rosids</taxon>
        <taxon>malvids</taxon>
        <taxon>Malvales</taxon>
        <taxon>Malvaceae</taxon>
        <taxon>Malvoideae</taxon>
        <taxon>Gossypium</taxon>
    </lineage>
</organism>
<accession>A0A2P5VW27</accession>
<dbReference type="EMBL" id="KZ670555">
    <property type="protein sequence ID" value="PPR83041.1"/>
    <property type="molecule type" value="Genomic_DNA"/>
</dbReference>
<evidence type="ECO:0000313" key="2">
    <source>
        <dbReference type="Proteomes" id="UP000239757"/>
    </source>
</evidence>
<reference evidence="1 2" key="1">
    <citation type="submission" date="2015-01" db="EMBL/GenBank/DDBJ databases">
        <title>Genome of allotetraploid Gossypium barbadense reveals genomic plasticity and fiber elongation in cotton evolution.</title>
        <authorList>
            <person name="Chen X."/>
            <person name="Liu X."/>
            <person name="Zhao B."/>
            <person name="Zheng H."/>
            <person name="Hu Y."/>
            <person name="Lu G."/>
            <person name="Yang C."/>
            <person name="Chen J."/>
            <person name="Shan C."/>
            <person name="Zhang L."/>
            <person name="Zhou Y."/>
            <person name="Wang L."/>
            <person name="Guo W."/>
            <person name="Bai Y."/>
            <person name="Ruan J."/>
            <person name="Shangguan X."/>
            <person name="Mao Y."/>
            <person name="Jiang J."/>
            <person name="Zhu Y."/>
            <person name="Lei J."/>
            <person name="Kang H."/>
            <person name="Chen S."/>
            <person name="He X."/>
            <person name="Wang R."/>
            <person name="Wang Y."/>
            <person name="Chen J."/>
            <person name="Wang L."/>
            <person name="Yu S."/>
            <person name="Wang B."/>
            <person name="Wei J."/>
            <person name="Song S."/>
            <person name="Lu X."/>
            <person name="Gao Z."/>
            <person name="Gu W."/>
            <person name="Deng X."/>
            <person name="Ma D."/>
            <person name="Wang S."/>
            <person name="Liang W."/>
            <person name="Fang L."/>
            <person name="Cai C."/>
            <person name="Zhu X."/>
            <person name="Zhou B."/>
            <person name="Zhang Y."/>
            <person name="Chen Z."/>
            <person name="Xu S."/>
            <person name="Zhu R."/>
            <person name="Wang S."/>
            <person name="Zhang T."/>
            <person name="Zhao G."/>
        </authorList>
    </citation>
    <scope>NUCLEOTIDE SEQUENCE [LARGE SCALE GENOMIC DNA]</scope>
    <source>
        <strain evidence="2">cv. Xinhai21</strain>
        <tissue evidence="1">Leaf</tissue>
    </source>
</reference>
<gene>
    <name evidence="1" type="ORF">GOBAR_AA37672</name>
</gene>
<name>A0A2P5VW27_GOSBA</name>
<protein>
    <submittedName>
        <fullName evidence="1">Uncharacterized protein</fullName>
    </submittedName>
</protein>
<evidence type="ECO:0000313" key="1">
    <source>
        <dbReference type="EMBL" id="PPR83041.1"/>
    </source>
</evidence>
<dbReference type="AlphaFoldDB" id="A0A2P5VW27"/>
<dbReference type="Proteomes" id="UP000239757">
    <property type="component" value="Unassembled WGS sequence"/>
</dbReference>